<dbReference type="EMBL" id="CP047493">
    <property type="protein sequence ID" value="UXW03181.1"/>
    <property type="molecule type" value="Genomic_DNA"/>
</dbReference>
<gene>
    <name evidence="1" type="ORF">IXO792_22605</name>
</gene>
<reference evidence="1" key="2">
    <citation type="submission" date="2020-01" db="EMBL/GenBank/DDBJ databases">
        <title>Complete genome investigation of Xanthomonas oryzae strains.</title>
        <authorList>
            <person name="Kaur A."/>
            <person name="Bansal K."/>
            <person name="Patil P.B."/>
        </authorList>
    </citation>
    <scope>NUCLEOTIDE SEQUENCE</scope>
    <source>
        <strain evidence="1">IXO792</strain>
    </source>
</reference>
<evidence type="ECO:0000313" key="1">
    <source>
        <dbReference type="EMBL" id="UXW03181.1"/>
    </source>
</evidence>
<accession>A0AAJ5MFN1</accession>
<reference evidence="1" key="1">
    <citation type="submission" date="2015-01" db="EMBL/GenBank/DDBJ databases">
        <authorList>
            <person name="Midha S."/>
            <person name="Anil M.G."/>
            <person name="Mishra D."/>
            <person name="Brahma K."/>
            <person name="Laha G.S."/>
            <person name="Sundaram R.M."/>
            <person name="Sonti R.V."/>
            <person name="Patil P.B."/>
        </authorList>
    </citation>
    <scope>NUCLEOTIDE SEQUENCE</scope>
    <source>
        <strain evidence="1">IXO792</strain>
    </source>
</reference>
<name>A0AAJ5MFN1_XANOO</name>
<organism evidence="1 2">
    <name type="scientific">Xanthomonas oryzae pv. oryzae</name>
    <dbReference type="NCBI Taxonomy" id="64187"/>
    <lineage>
        <taxon>Bacteria</taxon>
        <taxon>Pseudomonadati</taxon>
        <taxon>Pseudomonadota</taxon>
        <taxon>Gammaproteobacteria</taxon>
        <taxon>Lysobacterales</taxon>
        <taxon>Lysobacteraceae</taxon>
        <taxon>Xanthomonas</taxon>
    </lineage>
</organism>
<protein>
    <submittedName>
        <fullName evidence="1">PAAR domain-containing protein</fullName>
    </submittedName>
</protein>
<proteinExistence type="predicted"/>
<dbReference type="Pfam" id="PF05488">
    <property type="entry name" value="PAAR_motif"/>
    <property type="match status" value="1"/>
</dbReference>
<dbReference type="CDD" id="cd14744">
    <property type="entry name" value="PAAR_CT_2"/>
    <property type="match status" value="1"/>
</dbReference>
<dbReference type="InterPro" id="IPR008727">
    <property type="entry name" value="PAAR_motif"/>
</dbReference>
<evidence type="ECO:0000313" key="2">
    <source>
        <dbReference type="Proteomes" id="UP000187097"/>
    </source>
</evidence>
<dbReference type="RefSeq" id="WP_011260742.1">
    <property type="nucleotide sequence ID" value="NZ_CP012947.1"/>
</dbReference>
<dbReference type="Gene3D" id="2.60.200.60">
    <property type="match status" value="1"/>
</dbReference>
<sequence length="144" mass="14714">MEDAMARMIIVVGDRTTGGGTVASGSLETDIDGMPVARVGDRVTCRKHPGVHTIVTGDITLMIEGQPVARHGDRLSCGCQLLSGRQDHAYFAQGAGVAEDALIDAVAKPASSGAVALADPADKGEVCEQCLRAGAARAAAMLGR</sequence>
<dbReference type="Proteomes" id="UP000187097">
    <property type="component" value="Chromosome"/>
</dbReference>
<dbReference type="AlphaFoldDB" id="A0AAJ5MFN1"/>